<reference evidence="1" key="1">
    <citation type="journal article" date="2021" name="Sci. Rep.">
        <title>Diploid genomic architecture of Nitzschia inconspicua, an elite biomass production diatom.</title>
        <authorList>
            <person name="Oliver A."/>
            <person name="Podell S."/>
            <person name="Pinowska A."/>
            <person name="Traller J.C."/>
            <person name="Smith S.R."/>
            <person name="McClure R."/>
            <person name="Beliaev A."/>
            <person name="Bohutskyi P."/>
            <person name="Hill E.A."/>
            <person name="Rabines A."/>
            <person name="Zheng H."/>
            <person name="Allen L.Z."/>
            <person name="Kuo A."/>
            <person name="Grigoriev I.V."/>
            <person name="Allen A.E."/>
            <person name="Hazlebeck D."/>
            <person name="Allen E.E."/>
        </authorList>
    </citation>
    <scope>NUCLEOTIDE SEQUENCE</scope>
    <source>
        <strain evidence="1">Hildebrandi</strain>
    </source>
</reference>
<evidence type="ECO:0000313" key="3">
    <source>
        <dbReference type="Proteomes" id="UP000693970"/>
    </source>
</evidence>
<keyword evidence="3" id="KW-1185">Reference proteome</keyword>
<dbReference type="EMBL" id="JAGRRH010000030">
    <property type="protein sequence ID" value="KAG7339813.1"/>
    <property type="molecule type" value="Genomic_DNA"/>
</dbReference>
<gene>
    <name evidence="2" type="ORF">IV203_025497</name>
    <name evidence="1" type="ORF">IV203_028274</name>
</gene>
<organism evidence="1 3">
    <name type="scientific">Nitzschia inconspicua</name>
    <dbReference type="NCBI Taxonomy" id="303405"/>
    <lineage>
        <taxon>Eukaryota</taxon>
        <taxon>Sar</taxon>
        <taxon>Stramenopiles</taxon>
        <taxon>Ochrophyta</taxon>
        <taxon>Bacillariophyta</taxon>
        <taxon>Bacillariophyceae</taxon>
        <taxon>Bacillariophycidae</taxon>
        <taxon>Bacillariales</taxon>
        <taxon>Bacillariaceae</taxon>
        <taxon>Nitzschia</taxon>
    </lineage>
</organism>
<comment type="caution">
    <text evidence="1">The sequence shown here is derived from an EMBL/GenBank/DDBJ whole genome shotgun (WGS) entry which is preliminary data.</text>
</comment>
<dbReference type="EMBL" id="JAGRRH010000011">
    <property type="protein sequence ID" value="KAG7362613.1"/>
    <property type="molecule type" value="Genomic_DNA"/>
</dbReference>
<name>A0A9K3KBD6_9STRA</name>
<dbReference type="AlphaFoldDB" id="A0A9K3KBD6"/>
<protein>
    <submittedName>
        <fullName evidence="1">Uncharacterized protein</fullName>
    </submittedName>
</protein>
<accession>A0A9K3KBD6</accession>
<sequence>MVSISRTSKAAFELVPRIVCDAVSLLSTAQHRLGGTHIQEMLQDVGTHALEESQSLETLHNWGGKIKGKEGIPQRRHSNIIKVVNGPTLVCGRRPS</sequence>
<reference evidence="1" key="2">
    <citation type="submission" date="2021-04" db="EMBL/GenBank/DDBJ databases">
        <authorList>
            <person name="Podell S."/>
        </authorList>
    </citation>
    <scope>NUCLEOTIDE SEQUENCE</scope>
    <source>
        <strain evidence="1">Hildebrandi</strain>
    </source>
</reference>
<dbReference type="Proteomes" id="UP000693970">
    <property type="component" value="Unassembled WGS sequence"/>
</dbReference>
<proteinExistence type="predicted"/>
<evidence type="ECO:0000313" key="1">
    <source>
        <dbReference type="EMBL" id="KAG7339813.1"/>
    </source>
</evidence>
<evidence type="ECO:0000313" key="2">
    <source>
        <dbReference type="EMBL" id="KAG7362613.1"/>
    </source>
</evidence>